<gene>
    <name evidence="3" type="ORF">DN752_10225</name>
</gene>
<dbReference type="PANTHER" id="PTHR42951:SF20">
    <property type="entry name" value="BETA LACTAMASE"/>
    <property type="match status" value="1"/>
</dbReference>
<evidence type="ECO:0000313" key="3">
    <source>
        <dbReference type="EMBL" id="AWW30468.1"/>
    </source>
</evidence>
<dbReference type="Proteomes" id="UP000248688">
    <property type="component" value="Chromosome"/>
</dbReference>
<dbReference type="EMBL" id="CP030041">
    <property type="protein sequence ID" value="AWW30468.1"/>
    <property type="molecule type" value="Genomic_DNA"/>
</dbReference>
<proteinExistence type="predicted"/>
<keyword evidence="4" id="KW-1185">Reference proteome</keyword>
<protein>
    <recommendedName>
        <fullName evidence="2">Metallo-beta-lactamase domain-containing protein</fullName>
    </recommendedName>
</protein>
<feature type="chain" id="PRO_5016384083" description="Metallo-beta-lactamase domain-containing protein" evidence="1">
    <location>
        <begin position="20"/>
        <end position="490"/>
    </location>
</feature>
<dbReference type="AlphaFoldDB" id="A0A2Z4IIW7"/>
<keyword evidence="1" id="KW-0732">Signal</keyword>
<dbReference type="Pfam" id="PF00753">
    <property type="entry name" value="Lactamase_B"/>
    <property type="match status" value="1"/>
</dbReference>
<dbReference type="Gene3D" id="3.60.15.10">
    <property type="entry name" value="Ribonuclease Z/Hydroxyacylglutathione hydrolase-like"/>
    <property type="match status" value="1"/>
</dbReference>
<feature type="domain" description="Metallo-beta-lactamase" evidence="2">
    <location>
        <begin position="287"/>
        <end position="469"/>
    </location>
</feature>
<evidence type="ECO:0000256" key="1">
    <source>
        <dbReference type="SAM" id="SignalP"/>
    </source>
</evidence>
<feature type="signal peptide" evidence="1">
    <location>
        <begin position="1"/>
        <end position="19"/>
    </location>
</feature>
<organism evidence="3 4">
    <name type="scientific">Echinicola strongylocentroti</name>
    <dbReference type="NCBI Taxonomy" id="1795355"/>
    <lineage>
        <taxon>Bacteria</taxon>
        <taxon>Pseudomonadati</taxon>
        <taxon>Bacteroidota</taxon>
        <taxon>Cytophagia</taxon>
        <taxon>Cytophagales</taxon>
        <taxon>Cyclobacteriaceae</taxon>
        <taxon>Echinicola</taxon>
    </lineage>
</organism>
<dbReference type="RefSeq" id="WP_112783849.1">
    <property type="nucleotide sequence ID" value="NZ_CP030041.1"/>
</dbReference>
<accession>A0A2Z4IIW7</accession>
<evidence type="ECO:0000313" key="4">
    <source>
        <dbReference type="Proteomes" id="UP000248688"/>
    </source>
</evidence>
<evidence type="ECO:0000259" key="2">
    <source>
        <dbReference type="SMART" id="SM00849"/>
    </source>
</evidence>
<dbReference type="InterPro" id="IPR036866">
    <property type="entry name" value="RibonucZ/Hydroxyglut_hydro"/>
</dbReference>
<dbReference type="SMART" id="SM00849">
    <property type="entry name" value="Lactamase_B"/>
    <property type="match status" value="1"/>
</dbReference>
<reference evidence="3 4" key="1">
    <citation type="submission" date="2018-06" db="EMBL/GenBank/DDBJ databases">
        <title>Echinicola strongylocentroti sp. nov., isolated from a sea urchin Strongylocentrotus intermedius.</title>
        <authorList>
            <person name="Bae S.S."/>
        </authorList>
    </citation>
    <scope>NUCLEOTIDE SEQUENCE [LARGE SCALE GENOMIC DNA]</scope>
    <source>
        <strain evidence="3 4">MEBiC08714</strain>
    </source>
</reference>
<dbReference type="PANTHER" id="PTHR42951">
    <property type="entry name" value="METALLO-BETA-LACTAMASE DOMAIN-CONTAINING"/>
    <property type="match status" value="1"/>
</dbReference>
<dbReference type="KEGG" id="est:DN752_10225"/>
<sequence>MKFTIFLLIHLVLAQVLMAQSLTNNERAVQIINRAINSLGKCPEGLEISTSGVIHNLGHYAVPEQTIDYAIQEKIGFFPSLDLAYSHTKMTKGDNNYYRDLVSKMDSAYSWDYYDETFTKSKTSGGLVEVAKSNPSWFLYLAKKEALSLRMIEASGAYNVIAVTMKDGLVYNLIIDSETFLLKRVERMVYSPIYGDALFTSSYEGYTKQRGFYIPQRRVDYEFGSVEREVTYDSLAFISIPDTSAASLKWLPAPFINSLADVTTNEEVIVFEKLSDQIDLIKYESQNNKSLLVKFPNGLGLFEAPQGIALNKQLVSKIKERYPDQDITYLFLTHHHPDHAGGLKAYAGSGATVITTSGNTDYFKKLAHTSHYSLDEGVDDKVDLLFDYVPLLGQKSYAGIVTAYEIGEDTGHTDQHLVFYFPDKKFLWTGDLLFFYENGRVYSGSKRAEGVYKLITEKGLDVSRVYTSWPLHGQKEYGTPEFLKKLVEND</sequence>
<dbReference type="InterPro" id="IPR001279">
    <property type="entry name" value="Metallo-B-lactamas"/>
</dbReference>
<dbReference type="OrthoDB" id="1273797at2"/>
<dbReference type="SUPFAM" id="SSF56281">
    <property type="entry name" value="Metallo-hydrolase/oxidoreductase"/>
    <property type="match status" value="1"/>
</dbReference>
<dbReference type="InterPro" id="IPR050855">
    <property type="entry name" value="NDM-1-like"/>
</dbReference>
<name>A0A2Z4IIW7_9BACT</name>